<dbReference type="RefSeq" id="WP_091689422.1">
    <property type="nucleotide sequence ID" value="NZ_BAABFM010000075.1"/>
</dbReference>
<evidence type="ECO:0000256" key="1">
    <source>
        <dbReference type="SAM" id="Phobius"/>
    </source>
</evidence>
<sequence length="92" mass="9731">MENQNNNKATASLVLGIVSLVFIFFNMYAFVGIILAIIGLVLGIQVQKESPENGMAKAGVVLCIIGLALCALTFIACVICVGGALSSLRFFY</sequence>
<proteinExistence type="predicted"/>
<name>A0A1I5JAF4_9FIRM</name>
<keyword evidence="1" id="KW-0812">Transmembrane</keyword>
<reference evidence="2 3" key="1">
    <citation type="submission" date="2016-10" db="EMBL/GenBank/DDBJ databases">
        <authorList>
            <person name="de Groot N.N."/>
        </authorList>
    </citation>
    <scope>NUCLEOTIDE SEQUENCE [LARGE SCALE GENOMIC DNA]</scope>
    <source>
        <strain evidence="2 3">DSM 1283</strain>
    </source>
</reference>
<organism evidence="2 3">
    <name type="scientific">Anaerocolumna aminovalerica</name>
    <dbReference type="NCBI Taxonomy" id="1527"/>
    <lineage>
        <taxon>Bacteria</taxon>
        <taxon>Bacillati</taxon>
        <taxon>Bacillota</taxon>
        <taxon>Clostridia</taxon>
        <taxon>Lachnospirales</taxon>
        <taxon>Lachnospiraceae</taxon>
        <taxon>Anaerocolumna</taxon>
    </lineage>
</organism>
<evidence type="ECO:0008006" key="4">
    <source>
        <dbReference type="Google" id="ProtNLM"/>
    </source>
</evidence>
<accession>A0A1I5JAF4</accession>
<feature type="transmembrane region" description="Helical" evidence="1">
    <location>
        <begin position="13"/>
        <end position="46"/>
    </location>
</feature>
<evidence type="ECO:0000313" key="3">
    <source>
        <dbReference type="Proteomes" id="UP000198806"/>
    </source>
</evidence>
<feature type="transmembrane region" description="Helical" evidence="1">
    <location>
        <begin position="58"/>
        <end position="85"/>
    </location>
</feature>
<dbReference type="EMBL" id="FOWD01000074">
    <property type="protein sequence ID" value="SFO69573.1"/>
    <property type="molecule type" value="Genomic_DNA"/>
</dbReference>
<dbReference type="Proteomes" id="UP000198806">
    <property type="component" value="Unassembled WGS sequence"/>
</dbReference>
<dbReference type="AlphaFoldDB" id="A0A1I5JAF4"/>
<keyword evidence="1" id="KW-0472">Membrane</keyword>
<evidence type="ECO:0000313" key="2">
    <source>
        <dbReference type="EMBL" id="SFO69573.1"/>
    </source>
</evidence>
<keyword evidence="3" id="KW-1185">Reference proteome</keyword>
<gene>
    <name evidence="2" type="ORF">SAMN04489757_1746</name>
</gene>
<keyword evidence="1" id="KW-1133">Transmembrane helix</keyword>
<dbReference type="STRING" id="1527.SAMN04489757_1746"/>
<protein>
    <recommendedName>
        <fullName evidence="4">DUF4190 domain-containing protein</fullName>
    </recommendedName>
</protein>